<dbReference type="AlphaFoldDB" id="A0A4R7CYZ6"/>
<gene>
    <name evidence="1" type="ORF">B0I21_10789</name>
</gene>
<name>A0A4R7CYZ6_9SPHI</name>
<dbReference type="RefSeq" id="WP_133641207.1">
    <property type="nucleotide sequence ID" value="NZ_SNZV01000007.1"/>
</dbReference>
<dbReference type="Proteomes" id="UP000294752">
    <property type="component" value="Unassembled WGS sequence"/>
</dbReference>
<comment type="caution">
    <text evidence="1">The sequence shown here is derived from an EMBL/GenBank/DDBJ whole genome shotgun (WGS) entry which is preliminary data.</text>
</comment>
<accession>A0A4R7CYZ6</accession>
<dbReference type="OrthoDB" id="1440044at2"/>
<reference evidence="1 2" key="1">
    <citation type="submission" date="2019-03" db="EMBL/GenBank/DDBJ databases">
        <title>Genomic Encyclopedia of Type Strains, Phase III (KMG-III): the genomes of soil and plant-associated and newly described type strains.</title>
        <authorList>
            <person name="Whitman W."/>
        </authorList>
    </citation>
    <scope>NUCLEOTIDE SEQUENCE [LARGE SCALE GENOMIC DNA]</scope>
    <source>
        <strain evidence="1 2">CGMCC 1.12801</strain>
    </source>
</reference>
<protein>
    <submittedName>
        <fullName evidence="1">Uncharacterized protein</fullName>
    </submittedName>
</protein>
<sequence>MSVTLDVKETNISDLWEIQPSREGKYTENDVIDAFLKGKKTGLESYQRTLVKALNENVDKCGSYTEQILHHLKELGIESKDSFLRINKFDLFNVLICVSERDFLKEEFFSVYDFVTDFEDEKNTSDNTFAIQFSFLDFQTDYCINTINSDGYILKFKK</sequence>
<dbReference type="EMBL" id="SNZV01000007">
    <property type="protein sequence ID" value="TDS11746.1"/>
    <property type="molecule type" value="Genomic_DNA"/>
</dbReference>
<proteinExistence type="predicted"/>
<keyword evidence="2" id="KW-1185">Reference proteome</keyword>
<evidence type="ECO:0000313" key="1">
    <source>
        <dbReference type="EMBL" id="TDS11746.1"/>
    </source>
</evidence>
<evidence type="ECO:0000313" key="2">
    <source>
        <dbReference type="Proteomes" id="UP000294752"/>
    </source>
</evidence>
<organism evidence="1 2">
    <name type="scientific">Sphingobacterium paludis</name>
    <dbReference type="NCBI Taxonomy" id="1476465"/>
    <lineage>
        <taxon>Bacteria</taxon>
        <taxon>Pseudomonadati</taxon>
        <taxon>Bacteroidota</taxon>
        <taxon>Sphingobacteriia</taxon>
        <taxon>Sphingobacteriales</taxon>
        <taxon>Sphingobacteriaceae</taxon>
        <taxon>Sphingobacterium</taxon>
    </lineage>
</organism>